<dbReference type="GO" id="GO:0045989">
    <property type="term" value="P:positive regulation of striated muscle contraction"/>
    <property type="evidence" value="ECO:0007669"/>
    <property type="project" value="UniProtKB-ARBA"/>
</dbReference>
<evidence type="ECO:0000256" key="6">
    <source>
        <dbReference type="ARBA" id="ARBA00022840"/>
    </source>
</evidence>
<feature type="domain" description="Ig-like" evidence="17">
    <location>
        <begin position="1714"/>
        <end position="1805"/>
    </location>
</feature>
<feature type="compositionally biased region" description="Basic and acidic residues" evidence="12">
    <location>
        <begin position="937"/>
        <end position="948"/>
    </location>
</feature>
<evidence type="ECO:0000313" key="19">
    <source>
        <dbReference type="EMBL" id="VEN40587.1"/>
    </source>
</evidence>
<feature type="compositionally biased region" description="Basic and acidic residues" evidence="12">
    <location>
        <begin position="1070"/>
        <end position="1083"/>
    </location>
</feature>
<dbReference type="Pfam" id="PF00041">
    <property type="entry name" value="fn3"/>
    <property type="match status" value="2"/>
</dbReference>
<feature type="region of interest" description="Disordered" evidence="12">
    <location>
        <begin position="1925"/>
        <end position="2108"/>
    </location>
</feature>
<dbReference type="PROSITE" id="PS50003">
    <property type="entry name" value="PH_DOMAIN"/>
    <property type="match status" value="1"/>
</dbReference>
<feature type="domain" description="Ig-like" evidence="17">
    <location>
        <begin position="2750"/>
        <end position="2842"/>
    </location>
</feature>
<keyword evidence="2 11" id="KW-0728">SH3 domain</keyword>
<name>A0A653C093_CALMS</name>
<feature type="domain" description="Protein kinase" evidence="16">
    <location>
        <begin position="3525"/>
        <end position="3780"/>
    </location>
</feature>
<feature type="compositionally biased region" description="Basic and acidic residues" evidence="12">
    <location>
        <begin position="376"/>
        <end position="388"/>
    </location>
</feature>
<evidence type="ECO:0000259" key="13">
    <source>
        <dbReference type="PROSITE" id="PS50002"/>
    </source>
</evidence>
<feature type="domain" description="Ig-like" evidence="17">
    <location>
        <begin position="3053"/>
        <end position="3143"/>
    </location>
</feature>
<dbReference type="Gene3D" id="2.30.30.40">
    <property type="entry name" value="SH3 Domains"/>
    <property type="match status" value="1"/>
</dbReference>
<dbReference type="FunFam" id="2.60.40.10:FF:000919">
    <property type="entry name" value="Uncharacterized protein, isoform C"/>
    <property type="match status" value="1"/>
</dbReference>
<dbReference type="FunFam" id="2.60.40.10:FF:000873">
    <property type="entry name" value="Muscle M-line assembly protein unc-89"/>
    <property type="match status" value="1"/>
</dbReference>
<evidence type="ECO:0008006" key="21">
    <source>
        <dbReference type="Google" id="ProtNLM"/>
    </source>
</evidence>
<dbReference type="PANTHER" id="PTHR47633:SF3">
    <property type="entry name" value="STRIATED MUSCLE PREFERENTIALLY EXPRESSED PROTEIN KINASE"/>
    <property type="match status" value="1"/>
</dbReference>
<dbReference type="FunFam" id="2.60.40.10:FF:000940">
    <property type="entry name" value="Muscle M-line assembly protein unc-89"/>
    <property type="match status" value="1"/>
</dbReference>
<dbReference type="SUPFAM" id="SSF56112">
    <property type="entry name" value="Protein kinase-like (PK-like)"/>
    <property type="match status" value="2"/>
</dbReference>
<evidence type="ECO:0000256" key="12">
    <source>
        <dbReference type="SAM" id="MobiDB-lite"/>
    </source>
</evidence>
<dbReference type="FunFam" id="2.60.40.10:FF:001381">
    <property type="entry name" value="Uncharacterized protein, isoform C"/>
    <property type="match status" value="1"/>
</dbReference>
<keyword evidence="9" id="KW-0393">Immunoglobulin domain</keyword>
<feature type="domain" description="SH3" evidence="13">
    <location>
        <begin position="2"/>
        <end position="67"/>
    </location>
</feature>
<dbReference type="GO" id="GO:0008104">
    <property type="term" value="P:intracellular protein localization"/>
    <property type="evidence" value="ECO:0007669"/>
    <property type="project" value="UniProtKB-ARBA"/>
</dbReference>
<evidence type="ECO:0000256" key="5">
    <source>
        <dbReference type="ARBA" id="ARBA00022741"/>
    </source>
</evidence>
<dbReference type="CDD" id="cd00160">
    <property type="entry name" value="RhoGEF"/>
    <property type="match status" value="1"/>
</dbReference>
<feature type="region of interest" description="Disordered" evidence="12">
    <location>
        <begin position="2125"/>
        <end position="2151"/>
    </location>
</feature>
<dbReference type="FunFam" id="2.60.40.10:FF:000802">
    <property type="entry name" value="Muscle M-line assembly protein unc-89"/>
    <property type="match status" value="1"/>
</dbReference>
<feature type="compositionally biased region" description="Basic and acidic residues" evidence="12">
    <location>
        <begin position="962"/>
        <end position="987"/>
    </location>
</feature>
<feature type="domain" description="PH" evidence="14">
    <location>
        <begin position="273"/>
        <end position="376"/>
    </location>
</feature>
<dbReference type="Pfam" id="PF07679">
    <property type="entry name" value="I-set"/>
    <property type="match status" value="20"/>
</dbReference>
<sequence>MVNGLLLIATQKYDSTSPEELSLEDGDVVELLDTNDPSGAAKYLVKKVSGDKKQGWVPGKVLQTLDDPAISKTGDPGDAIFRRQAVVKELIETEQEFVKDMYSVIQKYFTFPEEPGKVPKVIKDNADLLYGNFKEIAEFHRTVLMEGIKYHANDPVLLGKTFLRLERDFDKHVLYFQNEPIAQEFLDTCDEAYDYFAEVSHRLGDDKSLYEYLKLPIQRINDYQLLLKELVRYTECLGEDVTNLQRALDLMLSVPHRAEDDKFISSIEGFKGNIHKLGRLLAHDRFSVSFGDITKERYLFLFKSHILICKVRRISEDRSIFQLKDTVKLAQTEIRDSPDDNFGFELVDTVGGQFLRLKAYRNIKNTWVKNIKESTLESGKTEENRAEELLIIPSTSEAKRLEAGKETPKPQKSQPKETKEAQSEKKIKGEPVKQVKPKESKEPKGEPGKQDKNEPQKQVKPEAENQAKATFTKTVEKSVRTEVASTKTEQFESTSTTTSIKPVTTDRTTVSETLASEAVEDPHYKPLQKVEPLVQINKPRVTEEVIPYVIKPPPELYPGSAIDKVFSVEKSGVSDIVLTDFKVGVEVNVQVEDEMSRKYSSSRTTEGGYEPSYSRRSDLSSSRYSTDLKKYDTDPTGKYDDYTSKYGRLSTDLDTSYSARKPLSTELDTSYSSKKPLSSELDNSYGSRKPLSSLNDNDSYSRMSTRSSINDDGGYSYSGSLVTGYKKPGEEMYGSYNRKSTRSVTRSGGDDNYSSRTPRSLVGDEDGYSYRRKSRLDDDDDNYHSLSRKSLKTGNELGDEDSLNTYSPKRSTGSTLGSKYSRRSVSSEMSESRYGRNETNSNDDDDILSKYSIKYSRRPSEKDEEEDKYSKYTKKYSRGEVITEVKDEGKYSRSYLRSDSKKEKEPEEDPYEKYAKKYLRKESDRNEDEGIVVSKYSKKEVSETREYGEGMQDETPILSKFSKTEVTESKSGDKSSSDSDKTIKAISEDSPSVIEYSRKEYSEESTTIIEEDGDEAPVVSRKGKSKTSGEKGSSEAETVKISSATKEEYQSESQHAEKIEERSSNTLEQKSQKTEERSSHKIEPSSFEKMATSSTLDSIESATMKTVREKSAEQKLDELEGRPHFIKTIRGTSIEQERAERAKTDKPEFLVSMKDAELLEDTYLRFMVKVVGEPNPEVAFYKDNSKIPEKSERYQVIRDQSDKGFYELIIPVVKKSDAGAYKCVATNKFGEATSEATLTVTDNKKIFEDMPEGEILAPGEKPVFQWKKDGQSFEPEERFKVLMGDDEDSLALVFQKVRPEDVGLYTCVAQTSRGHISCSAQLTVHGTVNQLFREPEKPKLEFVKKDPCVNVGGSAMLELQVKGYPKPNVVWKHEGKVIEASQKHKILYEDEESMSLIIKNVESSDAGKYTVHAENELGTDSAEMNLTVKAPPKIKTKMEDVNVHADLLLRQEIEIEGIPEPKVQFWKDGKIIKETEDIKIEKSGNKHTLVFKKTSLKDKGSYSVIASNEISQVTEMWNMDVFSKPKIIQKMGEEKKVSQGEDVELKVKFEAEPKPEVKWYKDNEEITSTDHFRVKEDGDCYILRISGAVTTDAASYKCKAMNIHGSVEDECHVYVKKPPKIIKPLQNMTVTEHDKNVTFDVKLEAYPKPTVKWYLDEVEVTETRSEFTRIESDDGVKLIIKEVTSELSGQYTCKLSNECGNAETSAKLTVNCAPRFLKQLKDTTVEEGATLHLEVEVEACPSPTVKWLRNGREVSADARIKISRDTKRHETYNLAVNLIKYEEQGEYEVVVTNSLGTVSSKSFVTVHKVTHTDAIEETEEPPKKLKVEVIEDDPVTSKEAPKLETVDEVEKINKVEEKPEEPQKMEEEKVVDEKKAKKGSLYKKEEIKIIQVKQQTPEPIIEEPDSPHVFRRASLAIIEEPEYVEAEEELQSEKRIEETNMERRKSKRGKSVHIEEIEEIEQHVAPKKPVEDDVGNDEGAMSQKGRKATIEKADLIDYDEDARKGKQPLENNIDDNDKAGPMRGKEAAVEEAELIEQDETARRGKQPDKDNLDDNDKATPKKGRKATIEDANYVEPDENTRSGKKAKEKEINNQSQKAKREYGDELDEETEALLKRAQKQRSLVEDLSSKGSGFEQDEIPKPTGPEAKPMIMDTNMKDGSRPESLDITYIVRGFANPPPSATWTLDGKEIKPDGHLRMIASQNGEEFQLEIKKLEMKDAGTYECVLTNPVGEARLQAVLRVTPESDLRKPRFKDGLKDQSIIKRNTVVFKAVVIGDPVPEVAWCKDGKEFTNAEYEKNKMILESEDREIEDGLNECTFKLTIPKTDIATEGKYTLKAKNKWGEAESSARLTIVMRPEIEGPRDVKATPGEATEFTVLVQANPEPQVLWTKDDQVIQATDCIKIVEDKANKTYKLVFTDVKLADEGYYKVIVKNDLGEASAEAKLRTIKEAEPTSERPRFITGLNDEQVEQTGEVALKVRADGLPKPEIRWYCNDKLIQENDQCKIKTAGEAQVTSELTIKDFDLANSGMYKAVAINVIGEAETTSEVCMLQSPPSFGKKLERNEDFNEGEKLELKAKIHGSPKPTVTWYKDGEPISPDDDRIKTTLLPDGTVKLNIDKCKPSDSGAYKLVVKNKNGETSCLCAVAVNPKPSRPKFLKCFKDCKVPVGEMLRLEAQVEGFPVPEVKWLKDGVSIRQSSNVHFEQHPDGRVALVVDSMRPEMAGNYQILVSNKLGEAMGEAKVGVDKRATKPEFIKRLQPQTVVEGFPVKFEVKAEGFPKPTITWQRNGAEIVSDNKHVKIIHNPEEGSSCLLIDSADVLRDALTYRAVASNDAGEAETAAELTVKTATNDNEPEEKPLFIHPLRDAVANEGETLVLEAPFTGNPIPNAQWKKDGEVIQPNDRIVMTCDGKKVGLRIDNAKPSDAGTYSVTISNPLGEDTTEGKGSVRKVFMPPTFTQKFTDLQQLPDRDAKFPCRVSGIPYPEVTWTKDGEPIAESEKYHIKRDGDVCCLYVADCQPEDAGVYKAIASNKEGKDECAATLEVVKEIKTTKKIEPPVFLKRIGDTDLFKSMTAKFTACASGIPEPTVEWFHNDKKIFPSNRIKMDKDTNGLLRLTISGVDEDDLGKYSCKISNEHGSDICHATLKFDEGLEAKPKKPISDQYTEYDKHKKSGAPVPLADPPIISQMTDRHCTLSWKPSIPSGPRAPVTYLLEMCEQPNGDWFTVRTGIRSCTCGVRNLEPFRDYKFRVRVENKYGVSEPSPYAITHREKLEPDLPKFMPYLPPEIDFRPETSPYFPKDFDIERPPHDGMAQAPRFLRQEHDTQYGVKDQNANLFWFVYGYPKPKMSYYFNDELIEPGGRFDSSYTRNGQATLFINKMLERDVGWYEAVARNEHGEARQRVRLEIAELPHIIRRPEITYSVLRGKGRLEARITGVPYPEIKWYKDWKPLAPSSRIKIAFLEPDTTILTINDLILKDEGLYSVSARNVAGSTSASAMLYVEENEHDYNMRNYHNLSPLKARRRLYTDLYDIGDELGRGTQGITYHAVERLNGRNYAAKVMHGRGSDIGPWMYNELDMLNELRHKKLISLHDAYETDDTLALILELAAGGELVRDYLLKQDYYLESDIAGFMRQLLQGLDYMHDRGYAHMGLNLGDLLISHPGGDDLKITDFSLTRRIDMGRLYPLLYGMPEYVAPEVVNKTGVGFGQDMWSVGIITYILLSGRSPFRGANDRETLTNIRSGKWIFDETWWTNISVEARDFISRLLVYDVEERMDIRTALRHPWLERADKRYSDEYRISSRYLSDYWSLYREWYDNASCKRWFRRRPLEGAFTHPSKMVYPPGEVYTPRATPSPADRTPRTRTSWEDQLPTRSPLNYEIGVIKSESHYQNGPDTYLLQLRDVDFPVRLREYMKVATHISPGGSYIMSNENGYDWRTPVIHERRRFTDIMDEEIDDERKARINRYGTEINRDPAVRRIKHEIGSRLDAYVEAEALLEAKQEGRLPSFREKPKFTAMVEGQDMKLSCLAVGEPQPIIQWFKNDAIIAESHRIKIITDADGRSIMKFSPALSFDQGMYKVVARNKVGQTIARTRVVIGLVPDEPDSPEAKEVSDTEILLQWKQPKFDGHSPVVCYKLEYKVADELDWIKQADNIDHEFYLMRGLQPNKSYIFRLAAKNSIGWSDPGVPSASVTTRPEGAAKVQLSNAMRHLQEITDSGQAAEEHAEMRLDYKVESTPIEWDDSDVKENYNFISEIHRGRFSIVLKAVDKRTDKVVVAKVLEYSKRKDEVEGEFAALRSLRHERIACLLEAHRSQETAIFILEKLQGADILTYLASRHEYNEQMVATIISQVLDGLQYLHWRGLCHLDLQPDNVVMCGVRSMQVKLVDLGSAHRVTKLGTVVPVVGHPDYISPEVLSEEPAYPQTDIWTVGVLTYIMLSGTVPFRGEDENESRQNILFVRYRFEYLFQEVSQEATRFLMLLFKRHPNKRPTPEECHENRWLLPTDYMIKKRERAVFLGHRIKEYSEEYHHEKEQQAQRSSSSIGIKLIRSHSIQEELLTAP</sequence>
<dbReference type="Pfam" id="PF07653">
    <property type="entry name" value="SH3_2"/>
    <property type="match status" value="1"/>
</dbReference>
<keyword evidence="8" id="KW-0514">Muscle protein</keyword>
<keyword evidence="3" id="KW-0963">Cytoplasm</keyword>
<evidence type="ECO:0000256" key="11">
    <source>
        <dbReference type="PROSITE-ProRule" id="PRU00192"/>
    </source>
</evidence>
<feature type="domain" description="Ig-like" evidence="17">
    <location>
        <begin position="1619"/>
        <end position="1709"/>
    </location>
</feature>
<dbReference type="Gene3D" id="2.30.29.30">
    <property type="entry name" value="Pleckstrin-homology domain (PH domain)/Phosphotyrosine-binding domain (PTB)"/>
    <property type="match status" value="1"/>
</dbReference>
<dbReference type="GO" id="GO:0060298">
    <property type="term" value="P:positive regulation of sarcomere organization"/>
    <property type="evidence" value="ECO:0007669"/>
    <property type="project" value="UniProtKB-ARBA"/>
</dbReference>
<evidence type="ECO:0000256" key="9">
    <source>
        <dbReference type="ARBA" id="ARBA00023319"/>
    </source>
</evidence>
<dbReference type="Gene3D" id="3.30.200.20">
    <property type="entry name" value="Phosphorylase Kinase, domain 1"/>
    <property type="match status" value="1"/>
</dbReference>
<organism evidence="19 20">
    <name type="scientific">Callosobruchus maculatus</name>
    <name type="common">Southern cowpea weevil</name>
    <name type="synonym">Pulse bruchid</name>
    <dbReference type="NCBI Taxonomy" id="64391"/>
    <lineage>
        <taxon>Eukaryota</taxon>
        <taxon>Metazoa</taxon>
        <taxon>Ecdysozoa</taxon>
        <taxon>Arthropoda</taxon>
        <taxon>Hexapoda</taxon>
        <taxon>Insecta</taxon>
        <taxon>Pterygota</taxon>
        <taxon>Neoptera</taxon>
        <taxon>Endopterygota</taxon>
        <taxon>Coleoptera</taxon>
        <taxon>Polyphaga</taxon>
        <taxon>Cucujiformia</taxon>
        <taxon>Chrysomeloidea</taxon>
        <taxon>Chrysomelidae</taxon>
        <taxon>Bruchinae</taxon>
        <taxon>Bruchini</taxon>
        <taxon>Callosobruchus</taxon>
    </lineage>
</organism>
<dbReference type="GO" id="GO:0005524">
    <property type="term" value="F:ATP binding"/>
    <property type="evidence" value="ECO:0007669"/>
    <property type="project" value="UniProtKB-KW"/>
</dbReference>
<feature type="region of interest" description="Disordered" evidence="12">
    <location>
        <begin position="592"/>
        <end position="1096"/>
    </location>
</feature>
<dbReference type="SUPFAM" id="SSF50044">
    <property type="entry name" value="SH3-domain"/>
    <property type="match status" value="1"/>
</dbReference>
<evidence type="ECO:0000259" key="18">
    <source>
        <dbReference type="PROSITE" id="PS50853"/>
    </source>
</evidence>
<feature type="domain" description="Ig-like" evidence="17">
    <location>
        <begin position="2856"/>
        <end position="2946"/>
    </location>
</feature>
<dbReference type="FunFam" id="2.60.40.10:FF:000107">
    <property type="entry name" value="Myosin, light chain kinase a"/>
    <property type="match status" value="1"/>
</dbReference>
<feature type="compositionally biased region" description="Basic and acidic residues" evidence="12">
    <location>
        <begin position="2078"/>
        <end position="2091"/>
    </location>
</feature>
<feature type="compositionally biased region" description="Basic and acidic residues" evidence="12">
    <location>
        <begin position="2039"/>
        <end position="2059"/>
    </location>
</feature>
<dbReference type="Proteomes" id="UP000410492">
    <property type="component" value="Unassembled WGS sequence"/>
</dbReference>
<dbReference type="InterPro" id="IPR011993">
    <property type="entry name" value="PH-like_dom_sf"/>
</dbReference>
<feature type="domain" description="Ig-like" evidence="17">
    <location>
        <begin position="1147"/>
        <end position="1239"/>
    </location>
</feature>
<evidence type="ECO:0000256" key="8">
    <source>
        <dbReference type="ARBA" id="ARBA00023179"/>
    </source>
</evidence>
<protein>
    <recommendedName>
        <fullName evidence="21">Obscurin</fullName>
    </recommendedName>
</protein>
<feature type="domain" description="Ig-like" evidence="17">
    <location>
        <begin position="2145"/>
        <end position="2242"/>
    </location>
</feature>
<dbReference type="FunFam" id="1.10.510.10:FF:000681">
    <property type="entry name" value="Muscle M-line assembly protein unc-89-like Protein"/>
    <property type="match status" value="1"/>
</dbReference>
<dbReference type="InterPro" id="IPR036116">
    <property type="entry name" value="FN3_sf"/>
</dbReference>
<dbReference type="PROSITE" id="PS50011">
    <property type="entry name" value="PROTEIN_KINASE_DOM"/>
    <property type="match status" value="2"/>
</dbReference>
<dbReference type="Gene3D" id="1.10.510.10">
    <property type="entry name" value="Transferase(Phosphotransferase) domain 1"/>
    <property type="match status" value="2"/>
</dbReference>
<dbReference type="InterPro" id="IPR003599">
    <property type="entry name" value="Ig_sub"/>
</dbReference>
<dbReference type="PROSITE" id="PS50835">
    <property type="entry name" value="IG_LIKE"/>
    <property type="match status" value="18"/>
</dbReference>
<feature type="domain" description="Ig-like" evidence="17">
    <location>
        <begin position="2653"/>
        <end position="2742"/>
    </location>
</feature>
<feature type="compositionally biased region" description="Basic and acidic residues" evidence="12">
    <location>
        <begin position="397"/>
        <end position="465"/>
    </location>
</feature>
<keyword evidence="7" id="KW-1015">Disulfide bond</keyword>
<dbReference type="GO" id="GO:0005085">
    <property type="term" value="F:guanyl-nucleotide exchange factor activity"/>
    <property type="evidence" value="ECO:0007669"/>
    <property type="project" value="InterPro"/>
</dbReference>
<dbReference type="PROSITE" id="PS50010">
    <property type="entry name" value="DH_2"/>
    <property type="match status" value="1"/>
</dbReference>
<reference evidence="19 20" key="1">
    <citation type="submission" date="2019-01" db="EMBL/GenBank/DDBJ databases">
        <authorList>
            <person name="Sayadi A."/>
        </authorList>
    </citation>
    <scope>NUCLEOTIDE SEQUENCE [LARGE SCALE GENOMIC DNA]</scope>
</reference>
<keyword evidence="5" id="KW-0547">Nucleotide-binding</keyword>
<feature type="domain" description="Fibronectin type-III" evidence="18">
    <location>
        <begin position="4095"/>
        <end position="4189"/>
    </location>
</feature>
<dbReference type="SUPFAM" id="SSF50729">
    <property type="entry name" value="PH domain-like"/>
    <property type="match status" value="1"/>
</dbReference>
<dbReference type="FunFam" id="2.60.40.10:FF:001036">
    <property type="entry name" value="Muscle M-line assembly protein unc-89"/>
    <property type="match status" value="1"/>
</dbReference>
<feature type="compositionally biased region" description="Basic and acidic residues" evidence="12">
    <location>
        <begin position="1931"/>
        <end position="1943"/>
    </location>
</feature>
<dbReference type="InterPro" id="IPR013783">
    <property type="entry name" value="Ig-like_fold"/>
</dbReference>
<dbReference type="GO" id="GO:0019899">
    <property type="term" value="F:enzyme binding"/>
    <property type="evidence" value="ECO:0007669"/>
    <property type="project" value="UniProtKB-ARBA"/>
</dbReference>
<comment type="subcellular location">
    <subcellularLocation>
        <location evidence="10">Cytoplasm</location>
        <location evidence="10">Myofibril</location>
        <location evidence="10">Sarcomere</location>
        <location evidence="10">M line</location>
    </subcellularLocation>
</comment>
<feature type="domain" description="Fibronectin type-III" evidence="18">
    <location>
        <begin position="3174"/>
        <end position="3271"/>
    </location>
</feature>
<feature type="domain" description="Ig-like" evidence="17">
    <location>
        <begin position="2952"/>
        <end position="3040"/>
    </location>
</feature>
<comment type="similarity">
    <text evidence="1">Belongs to the protein kinase superfamily. CAMK Ser/Thr protein kinase family.</text>
</comment>
<dbReference type="Pfam" id="PF00069">
    <property type="entry name" value="Pkinase"/>
    <property type="match status" value="2"/>
</dbReference>
<dbReference type="FunFam" id="2.60.40.10:FF:000796">
    <property type="entry name" value="Muscle M-line assembly protein unc-89"/>
    <property type="match status" value="1"/>
</dbReference>
<dbReference type="Gene3D" id="1.20.900.10">
    <property type="entry name" value="Dbl homology (DH) domain"/>
    <property type="match status" value="1"/>
</dbReference>
<evidence type="ECO:0000259" key="16">
    <source>
        <dbReference type="PROSITE" id="PS50011"/>
    </source>
</evidence>
<dbReference type="GO" id="GO:0045214">
    <property type="term" value="P:sarcomere organization"/>
    <property type="evidence" value="ECO:0007669"/>
    <property type="project" value="UniProtKB-ARBA"/>
</dbReference>
<dbReference type="GO" id="GO:0031430">
    <property type="term" value="C:M band"/>
    <property type="evidence" value="ECO:0007669"/>
    <property type="project" value="UniProtKB-SubCell"/>
</dbReference>
<dbReference type="InterPro" id="IPR000719">
    <property type="entry name" value="Prot_kinase_dom"/>
</dbReference>
<dbReference type="SMART" id="SM00408">
    <property type="entry name" value="IGc2"/>
    <property type="match status" value="19"/>
</dbReference>
<dbReference type="FunFam" id="2.60.40.10:FF:000032">
    <property type="entry name" value="palladin isoform X1"/>
    <property type="match status" value="2"/>
</dbReference>
<dbReference type="InterPro" id="IPR036179">
    <property type="entry name" value="Ig-like_dom_sf"/>
</dbReference>
<dbReference type="Gene3D" id="2.60.40.10">
    <property type="entry name" value="Immunoglobulins"/>
    <property type="match status" value="22"/>
</dbReference>
<keyword evidence="6" id="KW-0067">ATP-binding</keyword>
<feature type="compositionally biased region" description="Acidic residues" evidence="12">
    <location>
        <begin position="2029"/>
        <end position="2038"/>
    </location>
</feature>
<dbReference type="PANTHER" id="PTHR47633">
    <property type="entry name" value="IMMUNOGLOBULIN"/>
    <property type="match status" value="1"/>
</dbReference>
<feature type="region of interest" description="Disordered" evidence="12">
    <location>
        <begin position="376"/>
        <end position="508"/>
    </location>
</feature>
<feature type="compositionally biased region" description="Polar residues" evidence="12">
    <location>
        <begin position="803"/>
        <end position="817"/>
    </location>
</feature>
<dbReference type="InterPro" id="IPR007110">
    <property type="entry name" value="Ig-like_dom"/>
</dbReference>
<feature type="domain" description="Ig-like" evidence="17">
    <location>
        <begin position="2356"/>
        <end position="2445"/>
    </location>
</feature>
<dbReference type="PROSITE" id="PS50853">
    <property type="entry name" value="FN3"/>
    <property type="match status" value="2"/>
</dbReference>
<dbReference type="GO" id="GO:0004672">
    <property type="term" value="F:protein kinase activity"/>
    <property type="evidence" value="ECO:0007669"/>
    <property type="project" value="InterPro"/>
</dbReference>
<evidence type="ECO:0000256" key="3">
    <source>
        <dbReference type="ARBA" id="ARBA00022490"/>
    </source>
</evidence>
<dbReference type="Pfam" id="PF22697">
    <property type="entry name" value="SOS1_NGEF_PH"/>
    <property type="match status" value="1"/>
</dbReference>
<proteinExistence type="inferred from homology"/>
<feature type="domain" description="Ig-like" evidence="17">
    <location>
        <begin position="3406"/>
        <end position="3495"/>
    </location>
</feature>
<feature type="domain" description="Ig-like" evidence="17">
    <location>
        <begin position="3999"/>
        <end position="4083"/>
    </location>
</feature>
<evidence type="ECO:0000259" key="17">
    <source>
        <dbReference type="PROSITE" id="PS50835"/>
    </source>
</evidence>
<dbReference type="CDD" id="cd00096">
    <property type="entry name" value="Ig"/>
    <property type="match status" value="1"/>
</dbReference>
<gene>
    <name evidence="19" type="ORF">CALMAC_LOCUS4709</name>
</gene>
<dbReference type="SMART" id="SM00409">
    <property type="entry name" value="IG"/>
    <property type="match status" value="19"/>
</dbReference>
<dbReference type="FunFam" id="2.60.40.10:FF:000519">
    <property type="entry name" value="Muscle M-line assembly protein unc-89"/>
    <property type="match status" value="1"/>
</dbReference>
<dbReference type="FunFam" id="2.60.40.10:FF:000344">
    <property type="entry name" value="Muscle M-line assembly protein unc-89"/>
    <property type="match status" value="1"/>
</dbReference>
<feature type="compositionally biased region" description="Polar residues" evidence="12">
    <location>
        <begin position="666"/>
        <end position="710"/>
    </location>
</feature>
<dbReference type="FunFam" id="2.60.40.10:FF:000345">
    <property type="entry name" value="Muscle M-line assembly protein unc-89"/>
    <property type="match status" value="2"/>
</dbReference>
<evidence type="ECO:0000256" key="2">
    <source>
        <dbReference type="ARBA" id="ARBA00022443"/>
    </source>
</evidence>
<dbReference type="FunFam" id="1.20.900.10:FF:000033">
    <property type="entry name" value="Muscle M-line assembly protein unc-89-like Protein"/>
    <property type="match status" value="1"/>
</dbReference>
<dbReference type="InterPro" id="IPR000219">
    <property type="entry name" value="DH_dom"/>
</dbReference>
<dbReference type="SMART" id="SM00326">
    <property type="entry name" value="SH3"/>
    <property type="match status" value="1"/>
</dbReference>
<dbReference type="FunFam" id="2.60.40.10:FF:000147">
    <property type="entry name" value="Myosin light chain kinase"/>
    <property type="match status" value="1"/>
</dbReference>
<dbReference type="SMART" id="SM00060">
    <property type="entry name" value="FN3"/>
    <property type="match status" value="2"/>
</dbReference>
<feature type="compositionally biased region" description="Basic and acidic residues" evidence="12">
    <location>
        <begin position="877"/>
        <end position="924"/>
    </location>
</feature>
<feature type="compositionally biased region" description="Low complexity" evidence="12">
    <location>
        <begin position="485"/>
        <end position="499"/>
    </location>
</feature>
<feature type="compositionally biased region" description="Basic and acidic residues" evidence="12">
    <location>
        <begin position="1027"/>
        <end position="1038"/>
    </location>
</feature>
<dbReference type="InterPro" id="IPR001849">
    <property type="entry name" value="PH_domain"/>
</dbReference>
<feature type="domain" description="Protein kinase" evidence="16">
    <location>
        <begin position="4241"/>
        <end position="4492"/>
    </location>
</feature>
<feature type="domain" description="Ig-like" evidence="17">
    <location>
        <begin position="2457"/>
        <end position="2548"/>
    </location>
</feature>
<feature type="domain" description="Ig-like" evidence="17">
    <location>
        <begin position="1338"/>
        <end position="1427"/>
    </location>
</feature>
<evidence type="ECO:0000256" key="10">
    <source>
        <dbReference type="ARBA" id="ARBA00037833"/>
    </source>
</evidence>
<dbReference type="CDD" id="cd00063">
    <property type="entry name" value="FN3"/>
    <property type="match status" value="2"/>
</dbReference>
<feature type="compositionally biased region" description="Basic and acidic residues" evidence="12">
    <location>
        <begin position="2015"/>
        <end position="2028"/>
    </location>
</feature>
<dbReference type="EMBL" id="CAACVG010006557">
    <property type="protein sequence ID" value="VEN40587.1"/>
    <property type="molecule type" value="Genomic_DNA"/>
</dbReference>
<dbReference type="GO" id="GO:0040017">
    <property type="term" value="P:positive regulation of locomotion"/>
    <property type="evidence" value="ECO:0007669"/>
    <property type="project" value="UniProtKB-ARBA"/>
</dbReference>
<dbReference type="OrthoDB" id="2570713at2759"/>
<dbReference type="InterPro" id="IPR003598">
    <property type="entry name" value="Ig_sub2"/>
</dbReference>
<dbReference type="SUPFAM" id="SSF49265">
    <property type="entry name" value="Fibronectin type III"/>
    <property type="match status" value="1"/>
</dbReference>
<dbReference type="InterPro" id="IPR011009">
    <property type="entry name" value="Kinase-like_dom_sf"/>
</dbReference>
<feature type="domain" description="Ig-like" evidence="17">
    <location>
        <begin position="1264"/>
        <end position="1323"/>
    </location>
</feature>
<dbReference type="Pfam" id="PF00621">
    <property type="entry name" value="RhoGEF"/>
    <property type="match status" value="1"/>
</dbReference>
<dbReference type="SUPFAM" id="SSF48726">
    <property type="entry name" value="Immunoglobulin"/>
    <property type="match status" value="20"/>
</dbReference>
<feature type="compositionally biased region" description="Basic and acidic residues" evidence="12">
    <location>
        <begin position="1952"/>
        <end position="1971"/>
    </location>
</feature>
<dbReference type="FunFam" id="2.60.40.10:FF:000145">
    <property type="entry name" value="Myosin light chain kinase, smooth muscle"/>
    <property type="match status" value="2"/>
</dbReference>
<dbReference type="InterPro" id="IPR013098">
    <property type="entry name" value="Ig_I-set"/>
</dbReference>
<evidence type="ECO:0000256" key="7">
    <source>
        <dbReference type="ARBA" id="ARBA00023157"/>
    </source>
</evidence>
<feature type="domain" description="DH" evidence="15">
    <location>
        <begin position="82"/>
        <end position="261"/>
    </location>
</feature>
<dbReference type="InterPro" id="IPR001452">
    <property type="entry name" value="SH3_domain"/>
</dbReference>
<dbReference type="FunFam" id="2.60.40.10:FF:000425">
    <property type="entry name" value="Myosin light chain kinase"/>
    <property type="match status" value="1"/>
</dbReference>
<dbReference type="InterPro" id="IPR003961">
    <property type="entry name" value="FN3_dom"/>
</dbReference>
<feature type="compositionally biased region" description="Polar residues" evidence="12">
    <location>
        <begin position="742"/>
        <end position="758"/>
    </location>
</feature>
<evidence type="ECO:0000259" key="15">
    <source>
        <dbReference type="PROSITE" id="PS50010"/>
    </source>
</evidence>
<dbReference type="InterPro" id="IPR055251">
    <property type="entry name" value="SOS1_NGEF_PH"/>
</dbReference>
<evidence type="ECO:0000259" key="14">
    <source>
        <dbReference type="PROSITE" id="PS50003"/>
    </source>
</evidence>
<feature type="compositionally biased region" description="Basic and acidic residues" evidence="12">
    <location>
        <begin position="626"/>
        <end position="643"/>
    </location>
</feature>
<evidence type="ECO:0000256" key="4">
    <source>
        <dbReference type="ARBA" id="ARBA00022737"/>
    </source>
</evidence>
<feature type="domain" description="Ig-like" evidence="17">
    <location>
        <begin position="1525"/>
        <end position="1614"/>
    </location>
</feature>
<feature type="domain" description="Ig-like" evidence="17">
    <location>
        <begin position="2250"/>
        <end position="2351"/>
    </location>
</feature>
<evidence type="ECO:0000256" key="1">
    <source>
        <dbReference type="ARBA" id="ARBA00006692"/>
    </source>
</evidence>
<keyword evidence="4" id="KW-0677">Repeat</keyword>
<dbReference type="SUPFAM" id="SSF48065">
    <property type="entry name" value="DBL homology domain (DH-domain)"/>
    <property type="match status" value="1"/>
</dbReference>
<dbReference type="PROSITE" id="PS50002">
    <property type="entry name" value="SH3"/>
    <property type="match status" value="1"/>
</dbReference>
<evidence type="ECO:0000313" key="20">
    <source>
        <dbReference type="Proteomes" id="UP000410492"/>
    </source>
</evidence>
<dbReference type="SMART" id="SM00325">
    <property type="entry name" value="RhoGEF"/>
    <property type="match status" value="1"/>
</dbReference>
<accession>A0A653C093</accession>
<dbReference type="InterPro" id="IPR036028">
    <property type="entry name" value="SH3-like_dom_sf"/>
</dbReference>
<feature type="region of interest" description="Disordered" evidence="12">
    <location>
        <begin position="3838"/>
        <end position="3862"/>
    </location>
</feature>
<keyword evidence="20" id="KW-1185">Reference proteome</keyword>
<feature type="domain" description="Ig-like" evidence="17">
    <location>
        <begin position="2554"/>
        <end position="2645"/>
    </location>
</feature>
<dbReference type="GO" id="GO:0007525">
    <property type="term" value="P:somatic muscle development"/>
    <property type="evidence" value="ECO:0007669"/>
    <property type="project" value="UniProtKB-ARBA"/>
</dbReference>
<feature type="compositionally biased region" description="Basic and acidic residues" evidence="12">
    <location>
        <begin position="1045"/>
        <end position="1063"/>
    </location>
</feature>
<dbReference type="InterPro" id="IPR035899">
    <property type="entry name" value="DBL_dom_sf"/>
</dbReference>